<dbReference type="AlphaFoldDB" id="A0A2P8DEZ4"/>
<sequence length="153" mass="16765">MSQETLNPTVASTWRLDVNTGTEAAPVWVQVRAVSSFQPAVNDTVQDASDYDSEGWGSDAITLKKWQNIATLQRKVDSTFAPDPGQEHLRLAARDRELVHCRFYERYSAEGEAYEGKSLVQWAPAGGDTTALNTVQVTMLGQGARTEIAHPGV</sequence>
<evidence type="ECO:0000313" key="1">
    <source>
        <dbReference type="EMBL" id="PSK95768.1"/>
    </source>
</evidence>
<organism evidence="1 2">
    <name type="scientific">Haloactinopolyspora alba</name>
    <dbReference type="NCBI Taxonomy" id="648780"/>
    <lineage>
        <taxon>Bacteria</taxon>
        <taxon>Bacillati</taxon>
        <taxon>Actinomycetota</taxon>
        <taxon>Actinomycetes</taxon>
        <taxon>Jiangellales</taxon>
        <taxon>Jiangellaceae</taxon>
        <taxon>Haloactinopolyspora</taxon>
    </lineage>
</organism>
<dbReference type="NCBIfam" id="NF047353">
    <property type="entry name" value="tube_lmo2291"/>
    <property type="match status" value="1"/>
</dbReference>
<keyword evidence="2" id="KW-1185">Reference proteome</keyword>
<dbReference type="RefSeq" id="WP_106539774.1">
    <property type="nucleotide sequence ID" value="NZ_PYGE01000028.1"/>
</dbReference>
<dbReference type="EMBL" id="PYGE01000028">
    <property type="protein sequence ID" value="PSK95768.1"/>
    <property type="molecule type" value="Genomic_DNA"/>
</dbReference>
<dbReference type="OrthoDB" id="4201135at2"/>
<gene>
    <name evidence="1" type="ORF">CLV30_12820</name>
</gene>
<accession>A0A2P8DEZ4</accession>
<proteinExistence type="predicted"/>
<dbReference type="Proteomes" id="UP000243528">
    <property type="component" value="Unassembled WGS sequence"/>
</dbReference>
<name>A0A2P8DEZ4_9ACTN</name>
<protein>
    <recommendedName>
        <fullName evidence="3">Phage tail-like protein</fullName>
    </recommendedName>
</protein>
<evidence type="ECO:0000313" key="2">
    <source>
        <dbReference type="Proteomes" id="UP000243528"/>
    </source>
</evidence>
<evidence type="ECO:0008006" key="3">
    <source>
        <dbReference type="Google" id="ProtNLM"/>
    </source>
</evidence>
<comment type="caution">
    <text evidence="1">The sequence shown here is derived from an EMBL/GenBank/DDBJ whole genome shotgun (WGS) entry which is preliminary data.</text>
</comment>
<reference evidence="1 2" key="1">
    <citation type="submission" date="2018-03" db="EMBL/GenBank/DDBJ databases">
        <title>Genomic Encyclopedia of Archaeal and Bacterial Type Strains, Phase II (KMG-II): from individual species to whole genera.</title>
        <authorList>
            <person name="Goeker M."/>
        </authorList>
    </citation>
    <scope>NUCLEOTIDE SEQUENCE [LARGE SCALE GENOMIC DNA]</scope>
    <source>
        <strain evidence="1 2">DSM 45211</strain>
    </source>
</reference>